<evidence type="ECO:0000259" key="3">
    <source>
        <dbReference type="PROSITE" id="PS50075"/>
    </source>
</evidence>
<name>A0ABY3SQE8_9BACL</name>
<evidence type="ECO:0000313" key="4">
    <source>
        <dbReference type="EMBL" id="UJF36278.1"/>
    </source>
</evidence>
<dbReference type="InterPro" id="IPR020806">
    <property type="entry name" value="PKS_PP-bd"/>
</dbReference>
<dbReference type="SUPFAM" id="SSF51735">
    <property type="entry name" value="NAD(P)-binding Rossmann-fold domains"/>
    <property type="match status" value="1"/>
</dbReference>
<feature type="domain" description="Carrier" evidence="3">
    <location>
        <begin position="353"/>
        <end position="426"/>
    </location>
</feature>
<dbReference type="InterPro" id="IPR013968">
    <property type="entry name" value="PKS_KR"/>
</dbReference>
<dbReference type="SMART" id="SM00823">
    <property type="entry name" value="PKS_PP"/>
    <property type="match status" value="2"/>
</dbReference>
<reference evidence="4 5" key="1">
    <citation type="journal article" date="2024" name="Int. J. Syst. Evol. Microbiol.">
        <title>Paenibacillus hexagrammi sp. nov., a novel bacterium isolated from the gut content of Hexagrammos agrammus.</title>
        <authorList>
            <person name="Jung H.K."/>
            <person name="Kim D.G."/>
            <person name="Zin H."/>
            <person name="Park J."/>
            <person name="Jung H."/>
            <person name="Kim Y.O."/>
            <person name="Kong H.J."/>
            <person name="Kim J.W."/>
            <person name="Kim Y.S."/>
        </authorList>
    </citation>
    <scope>NUCLEOTIDE SEQUENCE [LARGE SCALE GENOMIC DNA]</scope>
    <source>
        <strain evidence="4 5">YPD9-1</strain>
    </source>
</reference>
<dbReference type="PANTHER" id="PTHR43775:SF37">
    <property type="entry name" value="SI:DKEY-61P9.11"/>
    <property type="match status" value="1"/>
</dbReference>
<keyword evidence="2" id="KW-0597">Phosphoprotein</keyword>
<evidence type="ECO:0000256" key="1">
    <source>
        <dbReference type="ARBA" id="ARBA00022450"/>
    </source>
</evidence>
<dbReference type="InterPro" id="IPR036291">
    <property type="entry name" value="NAD(P)-bd_dom_sf"/>
</dbReference>
<dbReference type="PROSITE" id="PS50075">
    <property type="entry name" value="CARRIER"/>
    <property type="match status" value="2"/>
</dbReference>
<proteinExistence type="predicted"/>
<evidence type="ECO:0000256" key="2">
    <source>
        <dbReference type="ARBA" id="ARBA00022553"/>
    </source>
</evidence>
<accession>A0ABY3SQE8</accession>
<keyword evidence="5" id="KW-1185">Reference proteome</keyword>
<dbReference type="InterPro" id="IPR057326">
    <property type="entry name" value="KR_dom"/>
</dbReference>
<keyword evidence="1" id="KW-0596">Phosphopantetheine</keyword>
<evidence type="ECO:0000313" key="5">
    <source>
        <dbReference type="Proteomes" id="UP001649230"/>
    </source>
</evidence>
<dbReference type="Gene3D" id="1.10.1200.10">
    <property type="entry name" value="ACP-like"/>
    <property type="match status" value="2"/>
</dbReference>
<dbReference type="InterPro" id="IPR050091">
    <property type="entry name" value="PKS_NRPS_Biosynth_Enz"/>
</dbReference>
<dbReference type="EMBL" id="CP090978">
    <property type="protein sequence ID" value="UJF36278.1"/>
    <property type="molecule type" value="Genomic_DNA"/>
</dbReference>
<dbReference type="PANTHER" id="PTHR43775">
    <property type="entry name" value="FATTY ACID SYNTHASE"/>
    <property type="match status" value="1"/>
</dbReference>
<gene>
    <name evidence="4" type="ORF">L0M14_06260</name>
</gene>
<dbReference type="SUPFAM" id="SSF47336">
    <property type="entry name" value="ACP-like"/>
    <property type="match status" value="2"/>
</dbReference>
<dbReference type="InterPro" id="IPR006162">
    <property type="entry name" value="Ppantetheine_attach_site"/>
</dbReference>
<dbReference type="SMART" id="SM00822">
    <property type="entry name" value="PKS_KR"/>
    <property type="match status" value="1"/>
</dbReference>
<dbReference type="Proteomes" id="UP001649230">
    <property type="component" value="Chromosome"/>
</dbReference>
<dbReference type="Pfam" id="PF00550">
    <property type="entry name" value="PP-binding"/>
    <property type="match status" value="2"/>
</dbReference>
<organism evidence="4 5">
    <name type="scientific">Paenibacillus hexagrammi</name>
    <dbReference type="NCBI Taxonomy" id="2908839"/>
    <lineage>
        <taxon>Bacteria</taxon>
        <taxon>Bacillati</taxon>
        <taxon>Bacillota</taxon>
        <taxon>Bacilli</taxon>
        <taxon>Bacillales</taxon>
        <taxon>Paenibacillaceae</taxon>
        <taxon>Paenibacillus</taxon>
    </lineage>
</organism>
<dbReference type="InterPro" id="IPR009081">
    <property type="entry name" value="PP-bd_ACP"/>
</dbReference>
<feature type="domain" description="Carrier" evidence="3">
    <location>
        <begin position="242"/>
        <end position="319"/>
    </location>
</feature>
<sequence length="433" mass="49035">MAKRVKHASLILTGRSPLSEDIHAKLKEWNSTDIRIEYRQVDVSDLNAVNELIQNIREYFGELHGIIHGAGVIKDNFIIKKTKDEFADVLAPKVTGLVNLDQASQDVKLDFFILFSAIAGTIGNVGQADYATANAFMDAYASYRNHLAQLNQRHGKTLSINWPLWRDGGMRVDQEREKMMVQNTGMLAMETESGILALYRSIASGENQVMVMEGQLAKMKQQLLENSPVSVRSMKKVADSNNLQDQVQQDLIKMVSDLLEVNPANIDVTVSLTDYGFDPFRVAELANKISEEYSFEVSTHLLFDHSTIHHITSYLIDKYGDRLKNTYRIEHSDQQSPAADGTRTAVGEELINEKVVTYLKRVLSTVIKLPVNRIEADAELEKYGIDSIVVMQITNQLEKDFGSLSKTLFFEYQNIQELAGYFMETHKEQLQKY</sequence>
<protein>
    <submittedName>
        <fullName evidence="4">Beta-ketoacyl reductase</fullName>
    </submittedName>
</protein>
<dbReference type="RefSeq" id="WP_235122831.1">
    <property type="nucleotide sequence ID" value="NZ_CP090978.1"/>
</dbReference>
<dbReference type="PROSITE" id="PS00012">
    <property type="entry name" value="PHOSPHOPANTETHEINE"/>
    <property type="match status" value="1"/>
</dbReference>
<dbReference type="InterPro" id="IPR036736">
    <property type="entry name" value="ACP-like_sf"/>
</dbReference>
<dbReference type="Pfam" id="PF08659">
    <property type="entry name" value="KR"/>
    <property type="match status" value="1"/>
</dbReference>
<dbReference type="CDD" id="cd08953">
    <property type="entry name" value="KR_2_SDR_x"/>
    <property type="match status" value="1"/>
</dbReference>
<dbReference type="Gene3D" id="3.40.50.720">
    <property type="entry name" value="NAD(P)-binding Rossmann-like Domain"/>
    <property type="match status" value="1"/>
</dbReference>